<organism evidence="2">
    <name type="scientific">uncultured delta proteobacterium</name>
    <dbReference type="NCBI Taxonomy" id="34034"/>
    <lineage>
        <taxon>Bacteria</taxon>
        <taxon>Deltaproteobacteria</taxon>
        <taxon>environmental samples</taxon>
    </lineage>
</organism>
<dbReference type="AlphaFoldDB" id="A0A212JTR5"/>
<gene>
    <name evidence="2" type="ORF">KL86DPRO_20042</name>
</gene>
<evidence type="ECO:0000313" key="2">
    <source>
        <dbReference type="EMBL" id="SBW02844.1"/>
    </source>
</evidence>
<feature type="chain" id="PRO_5012600637" evidence="1">
    <location>
        <begin position="23"/>
        <end position="494"/>
    </location>
</feature>
<dbReference type="NCBIfam" id="NF033939">
    <property type="entry name" value="DESULF_POR1"/>
    <property type="match status" value="1"/>
</dbReference>
<name>A0A212JTR5_9DELT</name>
<evidence type="ECO:0000256" key="1">
    <source>
        <dbReference type="SAM" id="SignalP"/>
    </source>
</evidence>
<feature type="signal peptide" evidence="1">
    <location>
        <begin position="1"/>
        <end position="22"/>
    </location>
</feature>
<dbReference type="EMBL" id="FLUQ01000002">
    <property type="protein sequence ID" value="SBW02844.1"/>
    <property type="molecule type" value="Genomic_DNA"/>
</dbReference>
<sequence length="494" mass="54147">MKKLLTLVVALGVVLGSLGAASAIDVKVNGQWWFWYSYATNPLLVKKDDTGKHADRVRARQRTRVQIQFIADENLSALLNLENNIHWGDSGKGTGPANSYGAINADNSTFVIKRAHLDWTIPNTQVKTRMGVQGINLPGASIWNPVLNADVAGVSVSNQFTPEFGLTAFWARPYDRNYYDDTTQADGKNELDDMDVFGVILPIKTDVVRFSPWAIAAVIGKDSDFFSNKLNYNGASINSVAATQPTWNPAGTAVTKAGKAAIAAKGDRDDQAYGWWIGTTFELPVLDPFFVKLDGMYGRVDTGDSDYDMSGWMVAGDIGYKFSFGSLSAIGFYSSGNDDDDDFGQLPIISADGAFNMSNALYGLAGASWRRWDGYLSNTGQGMWGMGIKIADVSFVDNLKHTLTGMWYGGTNKGDSVDNKRSVRAGANNTFGERQLTTSDHAWEVNLVNEYKVNENLSFRFDVGYIQLELGDSWTDKDDTKGNFLTGVGVQYMF</sequence>
<keyword evidence="1" id="KW-0732">Signal</keyword>
<reference evidence="2" key="1">
    <citation type="submission" date="2016-04" db="EMBL/GenBank/DDBJ databases">
        <authorList>
            <person name="Evans L.H."/>
            <person name="Alamgir A."/>
            <person name="Owens N."/>
            <person name="Weber N.D."/>
            <person name="Virtaneva K."/>
            <person name="Barbian K."/>
            <person name="Babar A."/>
            <person name="Rosenke K."/>
        </authorList>
    </citation>
    <scope>NUCLEOTIDE SEQUENCE</scope>
    <source>
        <strain evidence="2">86</strain>
    </source>
</reference>
<accession>A0A212JTR5</accession>
<dbReference type="InterPro" id="IPR059232">
    <property type="entry name" value="Porin_put"/>
</dbReference>
<proteinExistence type="predicted"/>
<protein>
    <submittedName>
        <fullName evidence="2">Putative Porin</fullName>
    </submittedName>
</protein>